<keyword evidence="3" id="KW-0378">Hydrolase</keyword>
<dbReference type="PANTHER" id="PTHR33307:SF6">
    <property type="entry name" value="ALPHA-RHAMNOSIDASE (EUROFUNG)-RELATED"/>
    <property type="match status" value="1"/>
</dbReference>
<dbReference type="SUPFAM" id="SSF49785">
    <property type="entry name" value="Galactose-binding domain-like"/>
    <property type="match status" value="1"/>
</dbReference>
<dbReference type="Pfam" id="PF08531">
    <property type="entry name" value="Bac_rhamnosid_N"/>
    <property type="match status" value="1"/>
</dbReference>
<keyword evidence="3" id="KW-0326">Glycosidase</keyword>
<evidence type="ECO:0000313" key="4">
    <source>
        <dbReference type="Proteomes" id="UP000838821"/>
    </source>
</evidence>
<evidence type="ECO:0000259" key="2">
    <source>
        <dbReference type="Pfam" id="PF08531"/>
    </source>
</evidence>
<proteinExistence type="predicted"/>
<feature type="domain" description="Bacterial alpha-L-rhamnosidase N-terminal" evidence="2">
    <location>
        <begin position="11"/>
        <end position="161"/>
    </location>
</feature>
<sequence length="245" mass="28130">MIWKPYPYIDITADDYYKLYLNGRFVAQGPAQNDASHYYYNRIEVGSFLQAGNNVIAVHVYYQGLVNRAYNSGDYRQGLIAELTTGDRVLVKTDETWRAKRAEEYMKGETLGYLTQFAEHIDARKSEQGWNELSFDDSAWLPVHTNDQADYTLVEQPTPVLSVYEKKPHSVVRMAPGHYWIDFGEEITGQFTMDAEGVAGEVIEIRCGEELEADGQTVRFNMRCNCTYQERWTLSGDCDRLLSNP</sequence>
<dbReference type="InterPro" id="IPR016007">
    <property type="entry name" value="Alpha_rhamnosid"/>
</dbReference>
<evidence type="ECO:0000313" key="3">
    <source>
        <dbReference type="EMBL" id="CAH1226787.1"/>
    </source>
</evidence>
<dbReference type="Gene3D" id="2.60.120.260">
    <property type="entry name" value="Galactose-binding domain-like"/>
    <property type="match status" value="2"/>
</dbReference>
<dbReference type="Proteomes" id="UP000838821">
    <property type="component" value="Unassembled WGS sequence"/>
</dbReference>
<dbReference type="Pfam" id="PF05592">
    <property type="entry name" value="Bac_rhamnosid"/>
    <property type="match status" value="1"/>
</dbReference>
<accession>A0ABN8H3H2</accession>
<evidence type="ECO:0000259" key="1">
    <source>
        <dbReference type="Pfam" id="PF05592"/>
    </source>
</evidence>
<dbReference type="EC" id="3.2.1.40" evidence="3"/>
<dbReference type="RefSeq" id="WP_236292142.1">
    <property type="nucleotide sequence ID" value="NZ_CAKMMW010000027.1"/>
</dbReference>
<comment type="caution">
    <text evidence="3">The sequence shown here is derived from an EMBL/GenBank/DDBJ whole genome shotgun (WGS) entry which is preliminary data.</text>
</comment>
<gene>
    <name evidence="3" type="ORF">PAECIP111891_05997</name>
</gene>
<dbReference type="PANTHER" id="PTHR33307">
    <property type="entry name" value="ALPHA-RHAMNOSIDASE (EUROFUNG)"/>
    <property type="match status" value="1"/>
</dbReference>
<organism evidence="3 4">
    <name type="scientific">Paenibacillus allorhizoplanae</name>
    <dbReference type="NCBI Taxonomy" id="2905648"/>
    <lineage>
        <taxon>Bacteria</taxon>
        <taxon>Bacillati</taxon>
        <taxon>Bacillota</taxon>
        <taxon>Bacilli</taxon>
        <taxon>Bacillales</taxon>
        <taxon>Paenibacillaceae</taxon>
        <taxon>Paenibacillus</taxon>
    </lineage>
</organism>
<protein>
    <submittedName>
        <fullName evidence="3">Alpha-L-rhamnosidase</fullName>
        <ecNumber evidence="3">3.2.1.40</ecNumber>
    </submittedName>
</protein>
<reference evidence="3" key="1">
    <citation type="submission" date="2022-01" db="EMBL/GenBank/DDBJ databases">
        <authorList>
            <person name="Criscuolo A."/>
        </authorList>
    </citation>
    <scope>NUCLEOTIDE SEQUENCE</scope>
    <source>
        <strain evidence="3">CIP111891</strain>
    </source>
</reference>
<dbReference type="InterPro" id="IPR013737">
    <property type="entry name" value="Bac_rhamnosid_N"/>
</dbReference>
<feature type="domain" description="Alpha-L-rhamnosidase concanavalin-like" evidence="1">
    <location>
        <begin position="173"/>
        <end position="237"/>
    </location>
</feature>
<dbReference type="InterPro" id="IPR008979">
    <property type="entry name" value="Galactose-bd-like_sf"/>
</dbReference>
<dbReference type="InterPro" id="IPR008902">
    <property type="entry name" value="Rhamnosid_concanavalin"/>
</dbReference>
<dbReference type="EMBL" id="CAKMMW010000027">
    <property type="protein sequence ID" value="CAH1226787.1"/>
    <property type="molecule type" value="Genomic_DNA"/>
</dbReference>
<dbReference type="GO" id="GO:0030596">
    <property type="term" value="F:alpha-L-rhamnosidase activity"/>
    <property type="evidence" value="ECO:0007669"/>
    <property type="project" value="UniProtKB-EC"/>
</dbReference>
<keyword evidence="4" id="KW-1185">Reference proteome</keyword>
<name>A0ABN8H3H2_9BACL</name>